<protein>
    <submittedName>
        <fullName evidence="1">Uncharacterized protein</fullName>
    </submittedName>
</protein>
<accession>A0AAP6MM51</accession>
<reference evidence="1 2" key="1">
    <citation type="submission" date="2023-12" db="EMBL/GenBank/DDBJ databases">
        <title>Whole-genome sequencing of halo(alkali)philic microorganisms from hypersaline lakes.</title>
        <authorList>
            <person name="Sorokin D.Y."/>
            <person name="Merkel A.Y."/>
            <person name="Messina E."/>
            <person name="Yakimov M."/>
        </authorList>
    </citation>
    <scope>NUCLEOTIDE SEQUENCE [LARGE SCALE GENOMIC DNA]</scope>
    <source>
        <strain evidence="1 2">AB-CW1</strain>
    </source>
</reference>
<dbReference type="EMBL" id="JAYGII010000056">
    <property type="protein sequence ID" value="MEA5446775.1"/>
    <property type="molecule type" value="Genomic_DNA"/>
</dbReference>
<proteinExistence type="predicted"/>
<sequence length="94" mass="10665">MSRATQLTFISWDTSDNERRIAFDRLVEPFCIHYQGSVRLCHLSAEDRRLLTLALSRIATREDRLIITVVRKAPEEAAIQGLAGPPQPHQAILI</sequence>
<dbReference type="AlphaFoldDB" id="A0AAP6MM51"/>
<evidence type="ECO:0000313" key="1">
    <source>
        <dbReference type="EMBL" id="MEA5446775.1"/>
    </source>
</evidence>
<dbReference type="Proteomes" id="UP001302316">
    <property type="component" value="Unassembled WGS sequence"/>
</dbReference>
<evidence type="ECO:0000313" key="2">
    <source>
        <dbReference type="Proteomes" id="UP001302316"/>
    </source>
</evidence>
<dbReference type="SUPFAM" id="SSF143430">
    <property type="entry name" value="TTP0101/SSO1404-like"/>
    <property type="match status" value="1"/>
</dbReference>
<dbReference type="RefSeq" id="WP_346053298.1">
    <property type="nucleotide sequence ID" value="NZ_JAYGII010000056.1"/>
</dbReference>
<dbReference type="Gene3D" id="3.30.70.240">
    <property type="match status" value="1"/>
</dbReference>
<gene>
    <name evidence="1" type="ORF">VCB98_13190</name>
</gene>
<keyword evidence="2" id="KW-1185">Reference proteome</keyword>
<organism evidence="1 2">
    <name type="scientific">Natronospira elongata</name>
    <dbReference type="NCBI Taxonomy" id="3110268"/>
    <lineage>
        <taxon>Bacteria</taxon>
        <taxon>Pseudomonadati</taxon>
        <taxon>Pseudomonadota</taxon>
        <taxon>Gammaproteobacteria</taxon>
        <taxon>Natronospirales</taxon>
        <taxon>Natronospiraceae</taxon>
        <taxon>Natronospira</taxon>
    </lineage>
</organism>
<name>A0AAP6MM51_9GAMM</name>
<comment type="caution">
    <text evidence="1">The sequence shown here is derived from an EMBL/GenBank/DDBJ whole genome shotgun (WGS) entry which is preliminary data.</text>
</comment>